<evidence type="ECO:0000256" key="1">
    <source>
        <dbReference type="SAM" id="MobiDB-lite"/>
    </source>
</evidence>
<accession>A0ABU0IIK4</accession>
<dbReference type="RefSeq" id="WP_307159424.1">
    <property type="nucleotide sequence ID" value="NZ_JAUSWH010000013.1"/>
</dbReference>
<evidence type="ECO:0000313" key="2">
    <source>
        <dbReference type="EMBL" id="MDQ0457250.1"/>
    </source>
</evidence>
<feature type="region of interest" description="Disordered" evidence="1">
    <location>
        <begin position="1"/>
        <end position="55"/>
    </location>
</feature>
<sequence length="55" mass="5973">MTNVIEIRKSRKSQEREDMPPAGPHARPELTDKEKTPGTGALPEDSQEDVTPGSG</sequence>
<gene>
    <name evidence="2" type="ORF">QO005_003599</name>
</gene>
<reference evidence="2 3" key="1">
    <citation type="submission" date="2023-07" db="EMBL/GenBank/DDBJ databases">
        <title>Genomic Encyclopedia of Type Strains, Phase IV (KMG-IV): sequencing the most valuable type-strain genomes for metagenomic binning, comparative biology and taxonomic classification.</title>
        <authorList>
            <person name="Goeker M."/>
        </authorList>
    </citation>
    <scope>NUCLEOTIDE SEQUENCE [LARGE SCALE GENOMIC DNA]</scope>
    <source>
        <strain evidence="2 3">DSM 100301</strain>
    </source>
</reference>
<evidence type="ECO:0000313" key="3">
    <source>
        <dbReference type="Proteomes" id="UP001235269"/>
    </source>
</evidence>
<protein>
    <submittedName>
        <fullName evidence="2">Uncharacterized protein</fullName>
    </submittedName>
</protein>
<keyword evidence="3" id="KW-1185">Reference proteome</keyword>
<dbReference type="Proteomes" id="UP001235269">
    <property type="component" value="Unassembled WGS sequence"/>
</dbReference>
<organism evidence="2 3">
    <name type="scientific">Rhizobium paknamense</name>
    <dbReference type="NCBI Taxonomy" id="1206817"/>
    <lineage>
        <taxon>Bacteria</taxon>
        <taxon>Pseudomonadati</taxon>
        <taxon>Pseudomonadota</taxon>
        <taxon>Alphaproteobacteria</taxon>
        <taxon>Hyphomicrobiales</taxon>
        <taxon>Rhizobiaceae</taxon>
        <taxon>Rhizobium/Agrobacterium group</taxon>
        <taxon>Rhizobium</taxon>
    </lineage>
</organism>
<dbReference type="EMBL" id="JAUSWH010000013">
    <property type="protein sequence ID" value="MDQ0457250.1"/>
    <property type="molecule type" value="Genomic_DNA"/>
</dbReference>
<name>A0ABU0IIK4_9HYPH</name>
<proteinExistence type="predicted"/>
<comment type="caution">
    <text evidence="2">The sequence shown here is derived from an EMBL/GenBank/DDBJ whole genome shotgun (WGS) entry which is preliminary data.</text>
</comment>
<feature type="compositionally biased region" description="Basic and acidic residues" evidence="1">
    <location>
        <begin position="1"/>
        <end position="19"/>
    </location>
</feature>
<feature type="compositionally biased region" description="Basic and acidic residues" evidence="1">
    <location>
        <begin position="26"/>
        <end position="36"/>
    </location>
</feature>